<gene>
    <name evidence="2" type="ORF">BET10_01225</name>
</gene>
<dbReference type="OrthoDB" id="6300942at2"/>
<dbReference type="AlphaFoldDB" id="A0A1S1MP75"/>
<evidence type="ECO:0000313" key="3">
    <source>
        <dbReference type="Proteomes" id="UP000179786"/>
    </source>
</evidence>
<protein>
    <recommendedName>
        <fullName evidence="4">Internalin</fullName>
    </recommendedName>
</protein>
<proteinExistence type="predicted"/>
<name>A0A1S1MP75_9GAMM</name>
<sequence length="419" mass="46674">MKTFIYSGIMCALFATSSHAAQNPYDFLDKQGEPQSKQDVQMAEMIDAVPLGTAYKRAGDSYLGLQSVVGTQAEHLGNTNIDFRVGVDLAYEQALKLIDGKVDIGFKFPAVRVDAGANYAKDISADKYTGTYTVYSSVKPKSRVLMPTSASGFQPTQAAIDLATAQPGNKANNLGEGFVSGFAYGSNVVINMKIDYRDEQDKRSIGGYLSVDWIGKVKVDGQLQKIDEEKRQSVKITISGYQSGGDPNRLLSIIPNGIMQCTLLNPEPCFNLFEAAVNYLKQDYINQFDSLDDYNVTEAYISDYVDAGPGLQQLVPDTGYVQANYLTKLVVKELTARWIEERLTYRRAKNLQRYYAAQFTTEQLDQLSEIESFSRNNANLFADMVDYCEANPEGNYCIDYEAANMAYYRDYSVYSDVLK</sequence>
<keyword evidence="3" id="KW-1185">Reference proteome</keyword>
<accession>A0A1S1MP75</accession>
<evidence type="ECO:0000313" key="2">
    <source>
        <dbReference type="EMBL" id="OHU86848.1"/>
    </source>
</evidence>
<dbReference type="EMBL" id="MKJU01000037">
    <property type="protein sequence ID" value="OHU86848.1"/>
    <property type="molecule type" value="Genomic_DNA"/>
</dbReference>
<comment type="caution">
    <text evidence="2">The sequence shown here is derived from an EMBL/GenBank/DDBJ whole genome shotgun (WGS) entry which is preliminary data.</text>
</comment>
<evidence type="ECO:0000256" key="1">
    <source>
        <dbReference type="SAM" id="SignalP"/>
    </source>
</evidence>
<keyword evidence="1" id="KW-0732">Signal</keyword>
<dbReference type="Proteomes" id="UP000179786">
    <property type="component" value="Unassembled WGS sequence"/>
</dbReference>
<feature type="signal peptide" evidence="1">
    <location>
        <begin position="1"/>
        <end position="20"/>
    </location>
</feature>
<dbReference type="STRING" id="1859457.BET10_01225"/>
<evidence type="ECO:0008006" key="4">
    <source>
        <dbReference type="Google" id="ProtNLM"/>
    </source>
</evidence>
<dbReference type="RefSeq" id="WP_070987899.1">
    <property type="nucleotide sequence ID" value="NZ_MKJU01000037.1"/>
</dbReference>
<organism evidence="2 3">
    <name type="scientific">Pseudoalteromonas amylolytica</name>
    <dbReference type="NCBI Taxonomy" id="1859457"/>
    <lineage>
        <taxon>Bacteria</taxon>
        <taxon>Pseudomonadati</taxon>
        <taxon>Pseudomonadota</taxon>
        <taxon>Gammaproteobacteria</taxon>
        <taxon>Alteromonadales</taxon>
        <taxon>Pseudoalteromonadaceae</taxon>
        <taxon>Pseudoalteromonas</taxon>
    </lineage>
</organism>
<feature type="chain" id="PRO_5010309449" description="Internalin" evidence="1">
    <location>
        <begin position="21"/>
        <end position="419"/>
    </location>
</feature>
<reference evidence="2 3" key="1">
    <citation type="submission" date="2016-09" db="EMBL/GenBank/DDBJ databases">
        <title>Pseudoalteromonas amylolytica sp. nov., isolated from the surface seawater.</title>
        <authorList>
            <person name="Wu Y.-H."/>
            <person name="Cheng H."/>
            <person name="Jin X.-B."/>
            <person name="Wang C.-S."/>
            <person name="Xu X.-W."/>
        </authorList>
    </citation>
    <scope>NUCLEOTIDE SEQUENCE [LARGE SCALE GENOMIC DNA]</scope>
    <source>
        <strain evidence="2 3">JW1</strain>
    </source>
</reference>